<accession>A0A0F8YLC6</accession>
<name>A0A0F8YLC6_9ZZZZ</name>
<dbReference type="AlphaFoldDB" id="A0A0F8YLC6"/>
<dbReference type="EMBL" id="LAZR01056277">
    <property type="protein sequence ID" value="KKK74530.1"/>
    <property type="molecule type" value="Genomic_DNA"/>
</dbReference>
<proteinExistence type="predicted"/>
<gene>
    <name evidence="1" type="ORF">LCGC14_2882860</name>
</gene>
<organism evidence="1">
    <name type="scientific">marine sediment metagenome</name>
    <dbReference type="NCBI Taxonomy" id="412755"/>
    <lineage>
        <taxon>unclassified sequences</taxon>
        <taxon>metagenomes</taxon>
        <taxon>ecological metagenomes</taxon>
    </lineage>
</organism>
<evidence type="ECO:0000313" key="1">
    <source>
        <dbReference type="EMBL" id="KKK74530.1"/>
    </source>
</evidence>
<feature type="non-terminal residue" evidence="1">
    <location>
        <position position="1"/>
    </location>
</feature>
<sequence>RMAAIKVAEGKKQASILEAEGKAKAFNLIEEAFKGNAQTLKELEVTQASLENNSKIVITEKGISPQLIIGELPVKK</sequence>
<reference evidence="1" key="1">
    <citation type="journal article" date="2015" name="Nature">
        <title>Complex archaea that bridge the gap between prokaryotes and eukaryotes.</title>
        <authorList>
            <person name="Spang A."/>
            <person name="Saw J.H."/>
            <person name="Jorgensen S.L."/>
            <person name="Zaremba-Niedzwiedzka K."/>
            <person name="Martijn J."/>
            <person name="Lind A.E."/>
            <person name="van Eijk R."/>
            <person name="Schleper C."/>
            <person name="Guy L."/>
            <person name="Ettema T.J."/>
        </authorList>
    </citation>
    <scope>NUCLEOTIDE SEQUENCE</scope>
</reference>
<protein>
    <submittedName>
        <fullName evidence="1">Uncharacterized protein</fullName>
    </submittedName>
</protein>
<comment type="caution">
    <text evidence="1">The sequence shown here is derived from an EMBL/GenBank/DDBJ whole genome shotgun (WGS) entry which is preliminary data.</text>
</comment>